<evidence type="ECO:0000256" key="5">
    <source>
        <dbReference type="ARBA" id="ARBA00022801"/>
    </source>
</evidence>
<evidence type="ECO:0000256" key="11">
    <source>
        <dbReference type="PROSITE-ProRule" id="PRU00812"/>
    </source>
</evidence>
<dbReference type="EC" id="3.1.3.16" evidence="12"/>
<accession>A0A1Y1YNK7</accession>
<dbReference type="AlphaFoldDB" id="A0A1Y1YNK7"/>
<sequence length="500" mass="56544">MDHPDQKTKASSKPETEYAAPKHPPNSHNFVPLPQKKKKSGKNKANQAPKPLNRRQKIEKSNLELKRQMEITIMHWQEKLFAPGVNPELLAEAARFFRPVHFEEIVEERNSEFLCGYPLCSQPCQDIKGKYHISLEERKLYDMTELRSYCSGLCMTAAKFYLSQLSDEAVYLRDLESWGNVKVIPLGHDASSVNLPQRMSEGLGQELLSNYVKSMIGTLQLPQDGLVIKENNPSEQEKNLLAQNLHLNGANFDAVDGFSIQTTGDRQTPSTDILPKAKASVSIDPDVTEHNTSIDSFFEQADLARQLAEMELNDNTNVEQKSTSRKPKKSSKAKKPKPTMQLSLFGKLWTFLDKCVTTDTRQYMKSLRTEVPFSMCNLVADTDEEHRNLLRQNMLSEKMISTLSALRAEYRITTIVENELIGLVGTLVLDESMVVLDPAEDILLCTIFLDAISRYFPSLDREMTEASSSIFGLLEPLGVNRDKLNILTQMITGEEVKLNK</sequence>
<dbReference type="GO" id="GO:0043175">
    <property type="term" value="F:RNA polymerase core enzyme binding"/>
    <property type="evidence" value="ECO:0007669"/>
    <property type="project" value="UniProtKB-UniRule"/>
</dbReference>
<dbReference type="InParanoid" id="A0A1Y1YNK7"/>
<dbReference type="InterPro" id="IPR038534">
    <property type="entry name" value="Rtr1/RPAP2_sf"/>
</dbReference>
<dbReference type="InterPro" id="IPR007308">
    <property type="entry name" value="Rtr1/RPAP2_dom"/>
</dbReference>
<evidence type="ECO:0000259" key="14">
    <source>
        <dbReference type="PROSITE" id="PS51479"/>
    </source>
</evidence>
<keyword evidence="16" id="KW-1185">Reference proteome</keyword>
<keyword evidence="6 12" id="KW-0862">Zinc</keyword>
<keyword evidence="3 12" id="KW-0479">Metal-binding</keyword>
<dbReference type="PROSITE" id="PS51479">
    <property type="entry name" value="ZF_RTR1"/>
    <property type="match status" value="1"/>
</dbReference>
<evidence type="ECO:0000256" key="7">
    <source>
        <dbReference type="ARBA" id="ARBA00022912"/>
    </source>
</evidence>
<feature type="region of interest" description="Disordered" evidence="13">
    <location>
        <begin position="311"/>
        <end position="338"/>
    </location>
</feature>
<dbReference type="GO" id="GO:0008420">
    <property type="term" value="F:RNA polymerase II CTD heptapeptide repeat phosphatase activity"/>
    <property type="evidence" value="ECO:0007669"/>
    <property type="project" value="UniProtKB-UniRule"/>
</dbReference>
<evidence type="ECO:0000256" key="1">
    <source>
        <dbReference type="ARBA" id="ARBA00004123"/>
    </source>
</evidence>
<evidence type="ECO:0000256" key="13">
    <source>
        <dbReference type="SAM" id="MobiDB-lite"/>
    </source>
</evidence>
<dbReference type="Gene3D" id="1.25.40.820">
    <property type="match status" value="1"/>
</dbReference>
<comment type="caution">
    <text evidence="15">The sequence shown here is derived from an EMBL/GenBank/DDBJ whole genome shotgun (WGS) entry which is preliminary data.</text>
</comment>
<evidence type="ECO:0000313" key="15">
    <source>
        <dbReference type="EMBL" id="ORX99582.1"/>
    </source>
</evidence>
<evidence type="ECO:0000256" key="9">
    <source>
        <dbReference type="ARBA" id="ARBA00047761"/>
    </source>
</evidence>
<evidence type="ECO:0000256" key="12">
    <source>
        <dbReference type="RuleBase" id="RU367080"/>
    </source>
</evidence>
<feature type="region of interest" description="Disordered" evidence="13">
    <location>
        <begin position="1"/>
        <end position="61"/>
    </location>
</feature>
<feature type="compositionally biased region" description="Basic and acidic residues" evidence="13">
    <location>
        <begin position="1"/>
        <end position="16"/>
    </location>
</feature>
<protein>
    <recommendedName>
        <fullName evidence="12">RNA polymerase II subunit B1 CTD phosphatase RPAP2 homolog</fullName>
        <ecNumber evidence="12">3.1.3.16</ecNumber>
    </recommendedName>
</protein>
<dbReference type="InterPro" id="IPR039693">
    <property type="entry name" value="Rtr1/RPAP2"/>
</dbReference>
<dbReference type="OrthoDB" id="2590500at2759"/>
<comment type="catalytic activity">
    <reaction evidence="10 12">
        <text>O-phospho-L-threonyl-[protein] + H2O = L-threonyl-[protein] + phosphate</text>
        <dbReference type="Rhea" id="RHEA:47004"/>
        <dbReference type="Rhea" id="RHEA-COMP:11060"/>
        <dbReference type="Rhea" id="RHEA-COMP:11605"/>
        <dbReference type="ChEBI" id="CHEBI:15377"/>
        <dbReference type="ChEBI" id="CHEBI:30013"/>
        <dbReference type="ChEBI" id="CHEBI:43474"/>
        <dbReference type="ChEBI" id="CHEBI:61977"/>
        <dbReference type="EC" id="3.1.3.16"/>
    </reaction>
</comment>
<name>A0A1Y1YNK7_9FUNG</name>
<evidence type="ECO:0000256" key="6">
    <source>
        <dbReference type="ARBA" id="ARBA00022833"/>
    </source>
</evidence>
<keyword evidence="5 12" id="KW-0378">Hydrolase</keyword>
<gene>
    <name evidence="15" type="ORF">K493DRAFT_335698</name>
</gene>
<comment type="subcellular location">
    <subcellularLocation>
        <location evidence="1 12">Nucleus</location>
    </subcellularLocation>
</comment>
<evidence type="ECO:0000256" key="3">
    <source>
        <dbReference type="ARBA" id="ARBA00022723"/>
    </source>
</evidence>
<evidence type="ECO:0000256" key="8">
    <source>
        <dbReference type="ARBA" id="ARBA00023242"/>
    </source>
</evidence>
<feature type="compositionally biased region" description="Basic residues" evidence="13">
    <location>
        <begin position="323"/>
        <end position="337"/>
    </location>
</feature>
<evidence type="ECO:0000313" key="16">
    <source>
        <dbReference type="Proteomes" id="UP000193498"/>
    </source>
</evidence>
<keyword evidence="4 12" id="KW-0863">Zinc-finger</keyword>
<reference evidence="15 16" key="1">
    <citation type="submission" date="2016-07" db="EMBL/GenBank/DDBJ databases">
        <title>Pervasive Adenine N6-methylation of Active Genes in Fungi.</title>
        <authorList>
            <consortium name="DOE Joint Genome Institute"/>
            <person name="Mondo S.J."/>
            <person name="Dannebaum R.O."/>
            <person name="Kuo R.C."/>
            <person name="Labutti K."/>
            <person name="Haridas S."/>
            <person name="Kuo A."/>
            <person name="Salamov A."/>
            <person name="Ahrendt S.R."/>
            <person name="Lipzen A."/>
            <person name="Sullivan W."/>
            <person name="Andreopoulos W.B."/>
            <person name="Clum A."/>
            <person name="Lindquist E."/>
            <person name="Daum C."/>
            <person name="Ramamoorthy G.K."/>
            <person name="Gryganskyi A."/>
            <person name="Culley D."/>
            <person name="Magnuson J.K."/>
            <person name="James T.Y."/>
            <person name="O'Malley M.A."/>
            <person name="Stajich J.E."/>
            <person name="Spatafora J.W."/>
            <person name="Visel A."/>
            <person name="Grigoriev I.V."/>
        </authorList>
    </citation>
    <scope>NUCLEOTIDE SEQUENCE [LARGE SCALE GENOMIC DNA]</scope>
    <source>
        <strain evidence="15 16">CBS 931.73</strain>
    </source>
</reference>
<evidence type="ECO:0000256" key="10">
    <source>
        <dbReference type="ARBA" id="ARBA00048336"/>
    </source>
</evidence>
<comment type="catalytic activity">
    <reaction evidence="9 12">
        <text>O-phospho-L-seryl-[protein] + H2O = L-seryl-[protein] + phosphate</text>
        <dbReference type="Rhea" id="RHEA:20629"/>
        <dbReference type="Rhea" id="RHEA-COMP:9863"/>
        <dbReference type="Rhea" id="RHEA-COMP:11604"/>
        <dbReference type="ChEBI" id="CHEBI:15377"/>
        <dbReference type="ChEBI" id="CHEBI:29999"/>
        <dbReference type="ChEBI" id="CHEBI:43474"/>
        <dbReference type="ChEBI" id="CHEBI:83421"/>
        <dbReference type="EC" id="3.1.3.16"/>
    </reaction>
</comment>
<dbReference type="GO" id="GO:0005634">
    <property type="term" value="C:nucleus"/>
    <property type="evidence" value="ECO:0007669"/>
    <property type="project" value="UniProtKB-SubCell"/>
</dbReference>
<dbReference type="STRING" id="1314790.A0A1Y1YNK7"/>
<dbReference type="Pfam" id="PF04181">
    <property type="entry name" value="RPAP2_Rtr1"/>
    <property type="match status" value="1"/>
</dbReference>
<feature type="domain" description="RTR1-type" evidence="14">
    <location>
        <begin position="92"/>
        <end position="174"/>
    </location>
</feature>
<comment type="function">
    <text evidence="12">Putative RNA polymerase II subunit B1 C-terminal domain (CTD) phosphatase involved in RNA polymerase II transcription regulation.</text>
</comment>
<dbReference type="PANTHER" id="PTHR14732">
    <property type="entry name" value="RNA POLYMERASE II SUBUNIT B1 CTD PHOSPHATASE RPAP2-RELATED"/>
    <property type="match status" value="1"/>
</dbReference>
<keyword evidence="7 12" id="KW-0904">Protein phosphatase</keyword>
<dbReference type="GO" id="GO:0008270">
    <property type="term" value="F:zinc ion binding"/>
    <property type="evidence" value="ECO:0007669"/>
    <property type="project" value="UniProtKB-KW"/>
</dbReference>
<dbReference type="EMBL" id="MCFE01000095">
    <property type="protein sequence ID" value="ORX99582.1"/>
    <property type="molecule type" value="Genomic_DNA"/>
</dbReference>
<proteinExistence type="inferred from homology"/>
<evidence type="ECO:0000256" key="4">
    <source>
        <dbReference type="ARBA" id="ARBA00022771"/>
    </source>
</evidence>
<organism evidence="15 16">
    <name type="scientific">Basidiobolus meristosporus CBS 931.73</name>
    <dbReference type="NCBI Taxonomy" id="1314790"/>
    <lineage>
        <taxon>Eukaryota</taxon>
        <taxon>Fungi</taxon>
        <taxon>Fungi incertae sedis</taxon>
        <taxon>Zoopagomycota</taxon>
        <taxon>Entomophthoromycotina</taxon>
        <taxon>Basidiobolomycetes</taxon>
        <taxon>Basidiobolales</taxon>
        <taxon>Basidiobolaceae</taxon>
        <taxon>Basidiobolus</taxon>
    </lineage>
</organism>
<dbReference type="PANTHER" id="PTHR14732:SF0">
    <property type="entry name" value="RNA POLYMERASE II SUBUNIT B1 CTD PHOSPHATASE RPAP2-RELATED"/>
    <property type="match status" value="1"/>
</dbReference>
<dbReference type="Proteomes" id="UP000193498">
    <property type="component" value="Unassembled WGS sequence"/>
</dbReference>
<dbReference type="GO" id="GO:0005737">
    <property type="term" value="C:cytoplasm"/>
    <property type="evidence" value="ECO:0007669"/>
    <property type="project" value="TreeGrafter"/>
</dbReference>
<evidence type="ECO:0000256" key="2">
    <source>
        <dbReference type="ARBA" id="ARBA00005676"/>
    </source>
</evidence>
<comment type="similarity">
    <text evidence="2 11 12">Belongs to the RPAP2 family.</text>
</comment>
<keyword evidence="8 12" id="KW-0539">Nucleus</keyword>